<dbReference type="EMBL" id="LC490351">
    <property type="protein sequence ID" value="BBL85971.1"/>
    <property type="molecule type" value="Genomic_DNA"/>
</dbReference>
<dbReference type="HAMAP" id="MF_01399">
    <property type="entry name" value="ATP_synth_bprime"/>
    <property type="match status" value="1"/>
</dbReference>
<dbReference type="GO" id="GO:0045259">
    <property type="term" value="C:proton-transporting ATP synthase complex"/>
    <property type="evidence" value="ECO:0007669"/>
    <property type="project" value="UniProtKB-KW"/>
</dbReference>
<keyword evidence="3 11" id="KW-0813">Transport</keyword>
<dbReference type="InterPro" id="IPR050059">
    <property type="entry name" value="ATP_synthase_B_chain"/>
</dbReference>
<dbReference type="SUPFAM" id="SSF81573">
    <property type="entry name" value="F1F0 ATP synthase subunit B, membrane domain"/>
    <property type="match status" value="1"/>
</dbReference>
<organism evidence="14">
    <name type="scientific">Paulinella micropora</name>
    <dbReference type="NCBI Taxonomy" id="1928728"/>
    <lineage>
        <taxon>Eukaryota</taxon>
        <taxon>Sar</taxon>
        <taxon>Rhizaria</taxon>
        <taxon>Cercozoa</taxon>
        <taxon>Imbricatea</taxon>
        <taxon>Silicofilosea</taxon>
        <taxon>Euglyphida</taxon>
        <taxon>Paulinellidae</taxon>
        <taxon>Paulinella</taxon>
    </lineage>
</organism>
<dbReference type="InterPro" id="IPR028987">
    <property type="entry name" value="ATP_synth_B-like_membr_sf"/>
</dbReference>
<evidence type="ECO:0000313" key="17">
    <source>
        <dbReference type="Proteomes" id="UP000503178"/>
    </source>
</evidence>
<proteinExistence type="inferred from homology"/>
<dbReference type="Proteomes" id="UP000503178">
    <property type="component" value="Chromatophore Pltd"/>
</dbReference>
<dbReference type="HAMAP" id="MF_01398">
    <property type="entry name" value="ATP_synth_b_bprime"/>
    <property type="match status" value="1"/>
</dbReference>
<evidence type="ECO:0000256" key="10">
    <source>
        <dbReference type="ARBA" id="ARBA00025198"/>
    </source>
</evidence>
<evidence type="ECO:0000256" key="12">
    <source>
        <dbReference type="RuleBase" id="RU003848"/>
    </source>
</evidence>
<evidence type="ECO:0000256" key="3">
    <source>
        <dbReference type="ARBA" id="ARBA00022448"/>
    </source>
</evidence>
<dbReference type="PANTHER" id="PTHR33445:SF2">
    <property type="entry name" value="ATP SYNTHASE SUBUNIT B', CHLOROPLASTIC"/>
    <property type="match status" value="1"/>
</dbReference>
<evidence type="ECO:0000256" key="6">
    <source>
        <dbReference type="ARBA" id="ARBA00022781"/>
    </source>
</evidence>
<comment type="function">
    <text evidence="11">Component of the F(0) channel, it forms part of the peripheral stalk, linking F(1) to F(0). The b'-subunit is a diverged and duplicated form of b found in plants and photosynthetic bacteria.</text>
</comment>
<evidence type="ECO:0000313" key="14">
    <source>
        <dbReference type="EMBL" id="APP87992.1"/>
    </source>
</evidence>
<comment type="function">
    <text evidence="10 11">F(1)F(0) ATP synthase produces ATP from ADP in the presence of a proton or sodium gradient. F-type ATPases consist of two structural domains, F(1) containing the extramembraneous catalytic core and F(0) containing the membrane proton channel, linked together by a central stalk and a peripheral stalk. During catalysis, ATP synthesis in the catalytic domain of F(1) is coupled via a rotary mechanism of the central stalk subunits to proton translocation.</text>
</comment>
<geneLocation type="plastid" evidence="14"/>
<keyword evidence="6 11" id="KW-0375">Hydrogen ion transport</keyword>
<sequence>MTSWLLLAEAGAPEGGLFDLDATLPLMVIQVVFLTFILNALFFRPIGKTVEDREGYISISRADAKQKLAQVERLETQLTEQLRGARQQSQHLITEAEQEVDRLYREALAMAQAEANTVREKSRQEIEIQKAAATQSLQVEADRLSNLIVDRLLASR</sequence>
<feature type="transmembrane region" description="Helical" evidence="11">
    <location>
        <begin position="22"/>
        <end position="43"/>
    </location>
</feature>
<evidence type="ECO:0000256" key="11">
    <source>
        <dbReference type="HAMAP-Rule" id="MF_01399"/>
    </source>
</evidence>
<keyword evidence="9 11" id="KW-0472">Membrane</keyword>
<dbReference type="GO" id="GO:0046961">
    <property type="term" value="F:proton-transporting ATPase activity, rotational mechanism"/>
    <property type="evidence" value="ECO:0007669"/>
    <property type="project" value="TreeGrafter"/>
</dbReference>
<evidence type="ECO:0000256" key="13">
    <source>
        <dbReference type="SAM" id="Coils"/>
    </source>
</evidence>
<dbReference type="Pfam" id="PF00430">
    <property type="entry name" value="ATP-synt_B"/>
    <property type="match status" value="1"/>
</dbReference>
<reference evidence="14" key="1">
    <citation type="journal article" date="2017" name="Protist">
        <title>Diversity of the Photosynthetic Paulinella Species, with the Description of Paulinella micropora sp. nov. and the Chromatophore Genome Sequence for strain KR01.</title>
        <authorList>
            <person name="Lhee D."/>
            <person name="Yang E.C."/>
            <person name="Kim J.I."/>
            <person name="Nakayama T."/>
            <person name="Zuccarello G."/>
            <person name="Andersen R.A."/>
            <person name="Yoon H.S."/>
        </authorList>
    </citation>
    <scope>NUCLEOTIDE SEQUENCE</scope>
    <source>
        <strain evidence="15">FK01</strain>
        <strain evidence="14">KR01</strain>
    </source>
</reference>
<dbReference type="AlphaFoldDB" id="A0A1L5YBA4"/>
<dbReference type="NCBIfam" id="NF005607">
    <property type="entry name" value="PRK07353.1"/>
    <property type="match status" value="1"/>
</dbReference>
<accession>A0A1L5YBA4</accession>
<evidence type="ECO:0000256" key="7">
    <source>
        <dbReference type="ARBA" id="ARBA00022989"/>
    </source>
</evidence>
<dbReference type="EMBL" id="KY124271">
    <property type="protein sequence ID" value="AQX44759.1"/>
    <property type="molecule type" value="Genomic_DNA"/>
</dbReference>
<dbReference type="PANTHER" id="PTHR33445">
    <property type="entry name" value="ATP SYNTHASE SUBUNIT B', CHLOROPLASTIC"/>
    <property type="match status" value="1"/>
</dbReference>
<evidence type="ECO:0000256" key="8">
    <source>
        <dbReference type="ARBA" id="ARBA00023065"/>
    </source>
</evidence>
<dbReference type="InterPro" id="IPR034679">
    <property type="entry name" value="ATP_synth_b"/>
</dbReference>
<keyword evidence="11" id="KW-0066">ATP synthesis</keyword>
<keyword evidence="7 11" id="KW-1133">Transmembrane helix</keyword>
<comment type="subunit">
    <text evidence="11">F-type ATPases have 2 components, F(1) - the catalytic core - and F(0) - the membrane proton channel. F(1) has five subunits: alpha(3), beta(3), gamma(1), delta(1), epsilon(1). F(0) has four main subunits: a(1), b(1), b'(1) and c(10-14). The alpha and beta chains form an alternating ring which encloses part of the gamma chain. F(1) is attached to F(0) by a central stalk formed by the gamma and epsilon chains, while a peripheral stalk is formed by the delta, b and b' chains.</text>
</comment>
<evidence type="ECO:0000256" key="9">
    <source>
        <dbReference type="ARBA" id="ARBA00023136"/>
    </source>
</evidence>
<comment type="subcellular location">
    <subcellularLocation>
        <location evidence="11">Cell membrane</location>
        <topology evidence="11">Single-pass membrane protein</topology>
    </subcellularLocation>
    <subcellularLocation>
        <location evidence="1">Membrane</location>
        <topology evidence="1">Single-pass membrane protein</topology>
    </subcellularLocation>
</comment>
<evidence type="ECO:0000256" key="1">
    <source>
        <dbReference type="ARBA" id="ARBA00004167"/>
    </source>
</evidence>
<protein>
    <submittedName>
        <fullName evidence="14">ATP synthase subunit B</fullName>
    </submittedName>
</protein>
<comment type="similarity">
    <text evidence="2 11 12">Belongs to the ATPase B chain family.</text>
</comment>
<feature type="coiled-coil region" evidence="13">
    <location>
        <begin position="61"/>
        <end position="113"/>
    </location>
</feature>
<keyword evidence="11" id="KW-1003">Cell membrane</keyword>
<evidence type="ECO:0000256" key="4">
    <source>
        <dbReference type="ARBA" id="ARBA00022547"/>
    </source>
</evidence>
<evidence type="ECO:0000256" key="5">
    <source>
        <dbReference type="ARBA" id="ARBA00022692"/>
    </source>
</evidence>
<keyword evidence="4 11" id="KW-0138">CF(0)</keyword>
<dbReference type="InterPro" id="IPR002146">
    <property type="entry name" value="ATP_synth_b/b'su_bac/chlpt"/>
</dbReference>
<evidence type="ECO:0000313" key="16">
    <source>
        <dbReference type="EMBL" id="BBL85971.1"/>
    </source>
</evidence>
<keyword evidence="13" id="KW-0175">Coiled coil</keyword>
<gene>
    <name evidence="11 14" type="primary">atpG</name>
    <name evidence="11" type="synonym">atpF2</name>
    <name evidence="16" type="synonym">MYN1_Chr_156</name>
    <name evidence="14" type="ORF">PCKR_196</name>
    <name evidence="15" type="ORF">PFK_196</name>
    <name evidence="16" type="ORF">PMYN1_Chma159</name>
</gene>
<dbReference type="GO" id="GO:0005886">
    <property type="term" value="C:plasma membrane"/>
    <property type="evidence" value="ECO:0007669"/>
    <property type="project" value="UniProtKB-SubCell"/>
</dbReference>
<dbReference type="CDD" id="cd06503">
    <property type="entry name" value="ATP-synt_Fo_b"/>
    <property type="match status" value="1"/>
</dbReference>
<keyword evidence="14" id="KW-0934">Plastid</keyword>
<keyword evidence="17" id="KW-1185">Reference proteome</keyword>
<keyword evidence="5 11" id="KW-0812">Transmembrane</keyword>
<evidence type="ECO:0000256" key="2">
    <source>
        <dbReference type="ARBA" id="ARBA00005513"/>
    </source>
</evidence>
<reference evidence="16 17" key="2">
    <citation type="submission" date="2019-06" db="EMBL/GenBank/DDBJ databases">
        <title>A hidden player of endosymbiotic evolution: DNA virus triggered massive gene transfer.</title>
        <authorList>
            <person name="Matsuo M."/>
            <person name="Katahata A."/>
            <person name="Tachikawa M."/>
            <person name="Minakuchi Y."/>
            <person name="Noguchi H."/>
            <person name="Toyoda A."/>
            <person name="Fujiyama A."/>
            <person name="Suzuki Y."/>
            <person name="Satoh S."/>
            <person name="Nakayama T."/>
            <person name="Kamikawa R."/>
            <person name="Nomura M."/>
            <person name="Inagaki Y."/>
            <person name="Ishida K."/>
            <person name="Obokata J."/>
        </authorList>
    </citation>
    <scope>NUCLEOTIDE SEQUENCE [LARGE SCALE GENOMIC DNA]</scope>
    <source>
        <strain evidence="16 17">MYN1</strain>
    </source>
</reference>
<name>A0A1L5YBA4_9EUKA</name>
<keyword evidence="8 11" id="KW-0406">Ion transport</keyword>
<dbReference type="EMBL" id="KX897545">
    <property type="protein sequence ID" value="APP87992.1"/>
    <property type="molecule type" value="Genomic_DNA"/>
</dbReference>
<evidence type="ECO:0000313" key="15">
    <source>
        <dbReference type="EMBL" id="AQX44759.1"/>
    </source>
</evidence>
<dbReference type="GO" id="GO:0046933">
    <property type="term" value="F:proton-transporting ATP synthase activity, rotational mechanism"/>
    <property type="evidence" value="ECO:0007669"/>
    <property type="project" value="UniProtKB-UniRule"/>
</dbReference>